<accession>A0A8I1E5Q8</accession>
<reference evidence="1" key="1">
    <citation type="submission" date="2020-12" db="EMBL/GenBank/DDBJ databases">
        <title>Comparative genomic insights into the epidemiology and virulence of plant pathogenic Pseudomonads from Turkey.</title>
        <authorList>
            <person name="Dillon M."/>
            <person name="Ruiz-Bedoya T."/>
            <person name="Bendalovic-Torma C."/>
            <person name="Guttman K.M."/>
            <person name="Kwak H."/>
            <person name="Middleton M.A."/>
            <person name="Wang P.W."/>
            <person name="Horuz S."/>
            <person name="Aysan Y."/>
            <person name="Guttman D.S."/>
        </authorList>
    </citation>
    <scope>NUCLEOTIDE SEQUENCE</scope>
    <source>
        <strain evidence="1">S5_IA_3a</strain>
    </source>
</reference>
<organism evidence="1 2">
    <name type="scientific">Pseudomonas rhodesiae</name>
    <dbReference type="NCBI Taxonomy" id="76760"/>
    <lineage>
        <taxon>Bacteria</taxon>
        <taxon>Pseudomonadati</taxon>
        <taxon>Pseudomonadota</taxon>
        <taxon>Gammaproteobacteria</taxon>
        <taxon>Pseudomonadales</taxon>
        <taxon>Pseudomonadaceae</taxon>
        <taxon>Pseudomonas</taxon>
    </lineage>
</organism>
<proteinExistence type="predicted"/>
<dbReference type="RefSeq" id="WP_198712437.1">
    <property type="nucleotide sequence ID" value="NZ_JAEILH010000025.1"/>
</dbReference>
<comment type="caution">
    <text evidence="1">The sequence shown here is derived from an EMBL/GenBank/DDBJ whole genome shotgun (WGS) entry which is preliminary data.</text>
</comment>
<sequence>MSKVIQTVEELDAVLHWRGKHAQAIRERHALQQRLTAANERNDLAIDLLRRARAVVEGGGWTDLERDIAKFLKPCKPAAKPYGEPVARHPDAIIEGVMTSVGITHAIYASTVSLKHGEQVKLYAEQPAPVAVVSSGGHLRAEARQCDNCNHVGINDSGVGIGACHDCEWQGPEPIEDKCPGCDSENCMAAACPKCGARYVLLAEKNLPIQACLDELKRLNPSL</sequence>
<evidence type="ECO:0000313" key="2">
    <source>
        <dbReference type="Proteomes" id="UP000645865"/>
    </source>
</evidence>
<dbReference type="EMBL" id="JAEILH010000025">
    <property type="protein sequence ID" value="MBI6625344.1"/>
    <property type="molecule type" value="Genomic_DNA"/>
</dbReference>
<dbReference type="Proteomes" id="UP000645865">
    <property type="component" value="Unassembled WGS sequence"/>
</dbReference>
<name>A0A8I1E5Q8_9PSED</name>
<dbReference type="AlphaFoldDB" id="A0A8I1E5Q8"/>
<protein>
    <submittedName>
        <fullName evidence="1">Uncharacterized protein</fullName>
    </submittedName>
</protein>
<evidence type="ECO:0000313" key="1">
    <source>
        <dbReference type="EMBL" id="MBI6625344.1"/>
    </source>
</evidence>
<gene>
    <name evidence="1" type="ORF">YA0853_16975</name>
</gene>